<sequence length="392" mass="44939">MSLPWSASNRTCKRLQHLTTRSIYQCPQTKSHQATWYLTRTLLARPDLAAMVEFLVLGRCEALSTFPTLPPRPRSRIRITTPCILPPAPISQAGGVLLDEVLSQFRNIFGLECEISCCYDALHHRHPVCNLPAIRLHNSAPVDLITSLCPNVEALETDGNVTLVNPGGVFWSDCTFDFRRMKWLKIRRRAPAVTSTAKYWRRHARRLEALHAGSTCTLPKLKSLKLWQTEDPIHMPFQPVFYHALRISPAIENLVVRGLSCVTFSLELLTQYVSLPIPLSLRRLRLEDVTSIQLSKPVTDLLQRFPNLQHLVFKFHGRKSTRGYRLPGPRADAEELAEKCPPGMKRIEMDITQMRQNPRIRRNWYCVETYEALKQLGTALLAEKGIEYVWRE</sequence>
<dbReference type="AlphaFoldDB" id="A0AAN7B8P6"/>
<evidence type="ECO:0000313" key="1">
    <source>
        <dbReference type="EMBL" id="KAK4214943.1"/>
    </source>
</evidence>
<comment type="caution">
    <text evidence="1">The sequence shown here is derived from an EMBL/GenBank/DDBJ whole genome shotgun (WGS) entry which is preliminary data.</text>
</comment>
<reference evidence="1" key="1">
    <citation type="journal article" date="2023" name="Mol. Phylogenet. Evol.">
        <title>Genome-scale phylogeny and comparative genomics of the fungal order Sordariales.</title>
        <authorList>
            <person name="Hensen N."/>
            <person name="Bonometti L."/>
            <person name="Westerberg I."/>
            <person name="Brannstrom I.O."/>
            <person name="Guillou S."/>
            <person name="Cros-Aarteil S."/>
            <person name="Calhoun S."/>
            <person name="Haridas S."/>
            <person name="Kuo A."/>
            <person name="Mondo S."/>
            <person name="Pangilinan J."/>
            <person name="Riley R."/>
            <person name="LaButti K."/>
            <person name="Andreopoulos B."/>
            <person name="Lipzen A."/>
            <person name="Chen C."/>
            <person name="Yan M."/>
            <person name="Daum C."/>
            <person name="Ng V."/>
            <person name="Clum A."/>
            <person name="Steindorff A."/>
            <person name="Ohm R.A."/>
            <person name="Martin F."/>
            <person name="Silar P."/>
            <person name="Natvig D.O."/>
            <person name="Lalanne C."/>
            <person name="Gautier V."/>
            <person name="Ament-Velasquez S.L."/>
            <person name="Kruys A."/>
            <person name="Hutchinson M.I."/>
            <person name="Powell A.J."/>
            <person name="Barry K."/>
            <person name="Miller A.N."/>
            <person name="Grigoriev I.V."/>
            <person name="Debuchy R."/>
            <person name="Gladieux P."/>
            <person name="Hiltunen Thoren M."/>
            <person name="Johannesson H."/>
        </authorList>
    </citation>
    <scope>NUCLEOTIDE SEQUENCE</scope>
    <source>
        <strain evidence="1">PSN293</strain>
    </source>
</reference>
<keyword evidence="2" id="KW-1185">Reference proteome</keyword>
<evidence type="ECO:0000313" key="2">
    <source>
        <dbReference type="Proteomes" id="UP001301769"/>
    </source>
</evidence>
<accession>A0AAN7B8P6</accession>
<reference evidence="1" key="2">
    <citation type="submission" date="2023-05" db="EMBL/GenBank/DDBJ databases">
        <authorList>
            <consortium name="Lawrence Berkeley National Laboratory"/>
            <person name="Steindorff A."/>
            <person name="Hensen N."/>
            <person name="Bonometti L."/>
            <person name="Westerberg I."/>
            <person name="Brannstrom I.O."/>
            <person name="Guillou S."/>
            <person name="Cros-Aarteil S."/>
            <person name="Calhoun S."/>
            <person name="Haridas S."/>
            <person name="Kuo A."/>
            <person name="Mondo S."/>
            <person name="Pangilinan J."/>
            <person name="Riley R."/>
            <person name="Labutti K."/>
            <person name="Andreopoulos B."/>
            <person name="Lipzen A."/>
            <person name="Chen C."/>
            <person name="Yanf M."/>
            <person name="Daum C."/>
            <person name="Ng V."/>
            <person name="Clum A."/>
            <person name="Ohm R."/>
            <person name="Martin F."/>
            <person name="Silar P."/>
            <person name="Natvig D."/>
            <person name="Lalanne C."/>
            <person name="Gautier V."/>
            <person name="Ament-Velasquez S.L."/>
            <person name="Kruys A."/>
            <person name="Hutchinson M.I."/>
            <person name="Powell A.J."/>
            <person name="Barry K."/>
            <person name="Miller A.N."/>
            <person name="Grigoriev I.V."/>
            <person name="Debuchy R."/>
            <person name="Gladieux P."/>
            <person name="Thoren M.H."/>
            <person name="Johannesson H."/>
        </authorList>
    </citation>
    <scope>NUCLEOTIDE SEQUENCE</scope>
    <source>
        <strain evidence="1">PSN293</strain>
    </source>
</reference>
<gene>
    <name evidence="1" type="ORF">QBC37DRAFT_420240</name>
</gene>
<organism evidence="1 2">
    <name type="scientific">Rhypophila decipiens</name>
    <dbReference type="NCBI Taxonomy" id="261697"/>
    <lineage>
        <taxon>Eukaryota</taxon>
        <taxon>Fungi</taxon>
        <taxon>Dikarya</taxon>
        <taxon>Ascomycota</taxon>
        <taxon>Pezizomycotina</taxon>
        <taxon>Sordariomycetes</taxon>
        <taxon>Sordariomycetidae</taxon>
        <taxon>Sordariales</taxon>
        <taxon>Naviculisporaceae</taxon>
        <taxon>Rhypophila</taxon>
    </lineage>
</organism>
<protein>
    <submittedName>
        <fullName evidence="1">Uncharacterized protein</fullName>
    </submittedName>
</protein>
<proteinExistence type="predicted"/>
<name>A0AAN7B8P6_9PEZI</name>
<dbReference type="EMBL" id="MU858086">
    <property type="protein sequence ID" value="KAK4214943.1"/>
    <property type="molecule type" value="Genomic_DNA"/>
</dbReference>
<dbReference type="Proteomes" id="UP001301769">
    <property type="component" value="Unassembled WGS sequence"/>
</dbReference>